<dbReference type="PANTHER" id="PTHR43401:SF2">
    <property type="entry name" value="L-THREONINE 3-DEHYDROGENASE"/>
    <property type="match status" value="1"/>
</dbReference>
<dbReference type="Proteomes" id="UP000199006">
    <property type="component" value="Unassembled WGS sequence"/>
</dbReference>
<name>A0A1I4JKR3_9FIRM</name>
<dbReference type="InterPro" id="IPR050129">
    <property type="entry name" value="Zn_alcohol_dh"/>
</dbReference>
<protein>
    <submittedName>
        <fullName evidence="4">2-desacetyl-2-hydroxyethyl bacteriochlorophyllide A dehydrogenase</fullName>
    </submittedName>
</protein>
<dbReference type="EMBL" id="FOTI01000023">
    <property type="protein sequence ID" value="SFL67140.1"/>
    <property type="molecule type" value="Genomic_DNA"/>
</dbReference>
<evidence type="ECO:0000313" key="4">
    <source>
        <dbReference type="EMBL" id="SFL67140.1"/>
    </source>
</evidence>
<dbReference type="InterPro" id="IPR013149">
    <property type="entry name" value="ADH-like_C"/>
</dbReference>
<evidence type="ECO:0000259" key="2">
    <source>
        <dbReference type="Pfam" id="PF00107"/>
    </source>
</evidence>
<dbReference type="InterPro" id="IPR011032">
    <property type="entry name" value="GroES-like_sf"/>
</dbReference>
<dbReference type="Gene3D" id="3.40.50.720">
    <property type="entry name" value="NAD(P)-binding Rossmann-like Domain"/>
    <property type="match status" value="1"/>
</dbReference>
<dbReference type="Pfam" id="PF00107">
    <property type="entry name" value="ADH_zinc_N"/>
    <property type="match status" value="1"/>
</dbReference>
<sequence length="337" mass="36699">MDVVFIKEPGEIELLDVPEPAVKDGEALLKIKYCGICGSDIATYTGNQPFASYPRIPGHEFSAEIVDIEDNDLGLKAGMIVTANPYFNCGHCYPCSKGKVNCCESNETMGVQRDGSFAEYITMPIERIVNGRGLSAQTLALIEPFSIGYHAINRGNIKNKDNVLVIGAGPIGIFAMLSAKLAGAKVTIVDMLKERLDLAKSMGADQIVNVSQKTLAKEVEKLTNGNGMDACVEAVGHANTFLQCIENAAFGGKIILIGNGKTETKFNHSILLKKELDVYGSRNSLYDFKPLIDKVKTNNLDIEKIITHIYAKEDVLQAFKELNNNDGSMAKVLIKFN</sequence>
<dbReference type="InterPro" id="IPR036291">
    <property type="entry name" value="NAD(P)-bd_dom_sf"/>
</dbReference>
<gene>
    <name evidence="4" type="ORF">SAMN02983006_01743</name>
</gene>
<dbReference type="SUPFAM" id="SSF50129">
    <property type="entry name" value="GroES-like"/>
    <property type="match status" value="1"/>
</dbReference>
<accession>A0A1I4JKR3</accession>
<dbReference type="Gene3D" id="3.90.180.10">
    <property type="entry name" value="Medium-chain alcohol dehydrogenases, catalytic domain"/>
    <property type="match status" value="1"/>
</dbReference>
<dbReference type="InterPro" id="IPR013154">
    <property type="entry name" value="ADH-like_N"/>
</dbReference>
<reference evidence="4 5" key="1">
    <citation type="submission" date="2016-10" db="EMBL/GenBank/DDBJ databases">
        <authorList>
            <person name="de Groot N.N."/>
        </authorList>
    </citation>
    <scope>NUCLEOTIDE SEQUENCE [LARGE SCALE GENOMIC DNA]</scope>
    <source>
        <strain evidence="4 5">ATCC 51327</strain>
    </source>
</reference>
<keyword evidence="5" id="KW-1185">Reference proteome</keyword>
<feature type="domain" description="Alcohol dehydrogenase-like C-terminal" evidence="2">
    <location>
        <begin position="170"/>
        <end position="295"/>
    </location>
</feature>
<keyword evidence="1" id="KW-0560">Oxidoreductase</keyword>
<feature type="domain" description="Alcohol dehydrogenase-like N-terminal" evidence="3">
    <location>
        <begin position="24"/>
        <end position="129"/>
    </location>
</feature>
<dbReference type="AlphaFoldDB" id="A0A1I4JKR3"/>
<dbReference type="CDD" id="cd08261">
    <property type="entry name" value="Zn_ADH7"/>
    <property type="match status" value="1"/>
</dbReference>
<proteinExistence type="predicted"/>
<evidence type="ECO:0000256" key="1">
    <source>
        <dbReference type="ARBA" id="ARBA00023002"/>
    </source>
</evidence>
<evidence type="ECO:0000313" key="5">
    <source>
        <dbReference type="Proteomes" id="UP000199006"/>
    </source>
</evidence>
<organism evidence="4 5">
    <name type="scientific">Halanaerobium salsuginis</name>
    <dbReference type="NCBI Taxonomy" id="29563"/>
    <lineage>
        <taxon>Bacteria</taxon>
        <taxon>Bacillati</taxon>
        <taxon>Bacillota</taxon>
        <taxon>Clostridia</taxon>
        <taxon>Halanaerobiales</taxon>
        <taxon>Halanaerobiaceae</taxon>
        <taxon>Halanaerobium</taxon>
    </lineage>
</organism>
<dbReference type="OrthoDB" id="9769198at2"/>
<dbReference type="STRING" id="29563.SAMN02983006_01743"/>
<dbReference type="RefSeq" id="WP_089861833.1">
    <property type="nucleotide sequence ID" value="NZ_FOTI01000023.1"/>
</dbReference>
<dbReference type="GO" id="GO:0016491">
    <property type="term" value="F:oxidoreductase activity"/>
    <property type="evidence" value="ECO:0007669"/>
    <property type="project" value="UniProtKB-KW"/>
</dbReference>
<dbReference type="Pfam" id="PF08240">
    <property type="entry name" value="ADH_N"/>
    <property type="match status" value="1"/>
</dbReference>
<evidence type="ECO:0000259" key="3">
    <source>
        <dbReference type="Pfam" id="PF08240"/>
    </source>
</evidence>
<dbReference type="SUPFAM" id="SSF51735">
    <property type="entry name" value="NAD(P)-binding Rossmann-fold domains"/>
    <property type="match status" value="1"/>
</dbReference>
<dbReference type="PANTHER" id="PTHR43401">
    <property type="entry name" value="L-THREONINE 3-DEHYDROGENASE"/>
    <property type="match status" value="1"/>
</dbReference>